<accession>A0A645AVE8</accession>
<dbReference type="EMBL" id="VSSQ01015009">
    <property type="protein sequence ID" value="MPM54883.1"/>
    <property type="molecule type" value="Genomic_DNA"/>
</dbReference>
<evidence type="ECO:0000313" key="1">
    <source>
        <dbReference type="EMBL" id="MPM54883.1"/>
    </source>
</evidence>
<protein>
    <submittedName>
        <fullName evidence="1">Uncharacterized protein</fullName>
    </submittedName>
</protein>
<comment type="caution">
    <text evidence="1">The sequence shown here is derived from an EMBL/GenBank/DDBJ whole genome shotgun (WGS) entry which is preliminary data.</text>
</comment>
<reference evidence="1" key="1">
    <citation type="submission" date="2019-08" db="EMBL/GenBank/DDBJ databases">
        <authorList>
            <person name="Kucharzyk K."/>
            <person name="Murdoch R.W."/>
            <person name="Higgins S."/>
            <person name="Loffler F."/>
        </authorList>
    </citation>
    <scope>NUCLEOTIDE SEQUENCE</scope>
</reference>
<organism evidence="1">
    <name type="scientific">bioreactor metagenome</name>
    <dbReference type="NCBI Taxonomy" id="1076179"/>
    <lineage>
        <taxon>unclassified sequences</taxon>
        <taxon>metagenomes</taxon>
        <taxon>ecological metagenomes</taxon>
    </lineage>
</organism>
<gene>
    <name evidence="1" type="ORF">SDC9_101666</name>
</gene>
<dbReference type="AlphaFoldDB" id="A0A645AVE8"/>
<proteinExistence type="predicted"/>
<name>A0A645AVE8_9ZZZZ</name>
<sequence length="82" mass="9206">MSNRNSKSNVSHSLTSHLFLSNFYTATVTNNTSISYSFVFTAMTFVIFVGTEDAFAEQTVSFGFVCTIVDGFGFENLTRRFF</sequence>